<sequence length="109" mass="12534">MFLWKRKPKPDLSFSVKIHVALSREQPFEITLHYDKKVGLDNVNFMTGTNDIYTIKEKHLCSQSEFFDYCFLASTPPSQMENVIRSCALTEGCRYGKSCPSVASFQVKE</sequence>
<protein>
    <submittedName>
        <fullName evidence="1">Uncharacterized protein</fullName>
    </submittedName>
</protein>
<proteinExistence type="predicted"/>
<comment type="caution">
    <text evidence="1">The sequence shown here is derived from an EMBL/GenBank/DDBJ whole genome shotgun (WGS) entry which is preliminary data.</text>
</comment>
<gene>
    <name evidence="1" type="ORF">ABVK25_007450</name>
</gene>
<name>A0ABR4B5W3_9LECA</name>
<accession>A0ABR4B5W3</accession>
<dbReference type="Proteomes" id="UP001590951">
    <property type="component" value="Unassembled WGS sequence"/>
</dbReference>
<reference evidence="1 2" key="1">
    <citation type="submission" date="2024-09" db="EMBL/GenBank/DDBJ databases">
        <title>Rethinking Asexuality: The Enigmatic Case of Functional Sexual Genes in Lepraria (Stereocaulaceae).</title>
        <authorList>
            <person name="Doellman M."/>
            <person name="Sun Y."/>
            <person name="Barcenas-Pena A."/>
            <person name="Lumbsch H.T."/>
            <person name="Grewe F."/>
        </authorList>
    </citation>
    <scope>NUCLEOTIDE SEQUENCE [LARGE SCALE GENOMIC DNA]</scope>
    <source>
        <strain evidence="1 2">Grewe 0041</strain>
    </source>
</reference>
<evidence type="ECO:0000313" key="2">
    <source>
        <dbReference type="Proteomes" id="UP001590951"/>
    </source>
</evidence>
<organism evidence="1 2">
    <name type="scientific">Lepraria finkii</name>
    <dbReference type="NCBI Taxonomy" id="1340010"/>
    <lineage>
        <taxon>Eukaryota</taxon>
        <taxon>Fungi</taxon>
        <taxon>Dikarya</taxon>
        <taxon>Ascomycota</taxon>
        <taxon>Pezizomycotina</taxon>
        <taxon>Lecanoromycetes</taxon>
        <taxon>OSLEUM clade</taxon>
        <taxon>Lecanoromycetidae</taxon>
        <taxon>Lecanorales</taxon>
        <taxon>Lecanorineae</taxon>
        <taxon>Stereocaulaceae</taxon>
        <taxon>Lepraria</taxon>
    </lineage>
</organism>
<dbReference type="EMBL" id="JBHFEH010000028">
    <property type="protein sequence ID" value="KAL2052291.1"/>
    <property type="molecule type" value="Genomic_DNA"/>
</dbReference>
<keyword evidence="2" id="KW-1185">Reference proteome</keyword>
<evidence type="ECO:0000313" key="1">
    <source>
        <dbReference type="EMBL" id="KAL2052291.1"/>
    </source>
</evidence>